<dbReference type="Proteomes" id="UP001434883">
    <property type="component" value="Unassembled WGS sequence"/>
</dbReference>
<name>A0ABV0SG22_9TELE</name>
<dbReference type="EMBL" id="JAHRIN010079581">
    <property type="protein sequence ID" value="MEQ2219498.1"/>
    <property type="molecule type" value="Genomic_DNA"/>
</dbReference>
<evidence type="ECO:0008006" key="3">
    <source>
        <dbReference type="Google" id="ProtNLM"/>
    </source>
</evidence>
<keyword evidence="2" id="KW-1185">Reference proteome</keyword>
<evidence type="ECO:0000313" key="1">
    <source>
        <dbReference type="EMBL" id="MEQ2219498.1"/>
    </source>
</evidence>
<organism evidence="1 2">
    <name type="scientific">Xenoophorus captivus</name>
    <dbReference type="NCBI Taxonomy" id="1517983"/>
    <lineage>
        <taxon>Eukaryota</taxon>
        <taxon>Metazoa</taxon>
        <taxon>Chordata</taxon>
        <taxon>Craniata</taxon>
        <taxon>Vertebrata</taxon>
        <taxon>Euteleostomi</taxon>
        <taxon>Actinopterygii</taxon>
        <taxon>Neopterygii</taxon>
        <taxon>Teleostei</taxon>
        <taxon>Neoteleostei</taxon>
        <taxon>Acanthomorphata</taxon>
        <taxon>Ovalentaria</taxon>
        <taxon>Atherinomorphae</taxon>
        <taxon>Cyprinodontiformes</taxon>
        <taxon>Goodeidae</taxon>
        <taxon>Xenoophorus</taxon>
    </lineage>
</organism>
<accession>A0ABV0SG22</accession>
<protein>
    <recommendedName>
        <fullName evidence="3">Secreted protein</fullName>
    </recommendedName>
</protein>
<evidence type="ECO:0000313" key="2">
    <source>
        <dbReference type="Proteomes" id="UP001434883"/>
    </source>
</evidence>
<reference evidence="1 2" key="1">
    <citation type="submission" date="2021-06" db="EMBL/GenBank/DDBJ databases">
        <authorList>
            <person name="Palmer J.M."/>
        </authorList>
    </citation>
    <scope>NUCLEOTIDE SEQUENCE [LARGE SCALE GENOMIC DNA]</scope>
    <source>
        <strain evidence="1 2">XC_2019</strain>
        <tissue evidence="1">Muscle</tissue>
    </source>
</reference>
<gene>
    <name evidence="1" type="ORF">XENOCAPTIV_018813</name>
</gene>
<proteinExistence type="predicted"/>
<sequence length="108" mass="12107">MVCVTLSVSLADLWGVRFFFGSQMQSHAKMRVGASLRSSCLSAAILFKVVFSERCDGSRSSQQQCWLLLTSSIPYATHTFLSHYRRIFDAIFLPSTLLPSLHISNNCK</sequence>
<comment type="caution">
    <text evidence="1">The sequence shown here is derived from an EMBL/GenBank/DDBJ whole genome shotgun (WGS) entry which is preliminary data.</text>
</comment>